<sequence>MRNGDVPVAVFTQDKRLGSTHKTPMTLPKQIKIAGQNVKIRVGKLENAYGQYEHDSKTIWISDLVKNDKAKKDTLRHEMMEASLLLSGVGWMEKYDQESVVRCMEEIFFPAWDKLKI</sequence>
<reference evidence="1" key="1">
    <citation type="submission" date="2020-04" db="EMBL/GenBank/DDBJ databases">
        <authorList>
            <person name="Chiriac C."/>
            <person name="Salcher M."/>
            <person name="Ghai R."/>
            <person name="Kavagutti S V."/>
        </authorList>
    </citation>
    <scope>NUCLEOTIDE SEQUENCE</scope>
</reference>
<gene>
    <name evidence="1" type="ORF">UFOVP612_35</name>
</gene>
<protein>
    <submittedName>
        <fullName evidence="1">Uncharacterized protein</fullName>
    </submittedName>
</protein>
<proteinExistence type="predicted"/>
<evidence type="ECO:0000313" key="1">
    <source>
        <dbReference type="EMBL" id="CAB4152984.1"/>
    </source>
</evidence>
<accession>A0A6J5N1M4</accession>
<name>A0A6J5N1M4_9CAUD</name>
<organism evidence="1">
    <name type="scientific">uncultured Caudovirales phage</name>
    <dbReference type="NCBI Taxonomy" id="2100421"/>
    <lineage>
        <taxon>Viruses</taxon>
        <taxon>Duplodnaviria</taxon>
        <taxon>Heunggongvirae</taxon>
        <taxon>Uroviricota</taxon>
        <taxon>Caudoviricetes</taxon>
        <taxon>Peduoviridae</taxon>
        <taxon>Maltschvirus</taxon>
        <taxon>Maltschvirus maltsch</taxon>
    </lineage>
</organism>
<dbReference type="EMBL" id="LR796574">
    <property type="protein sequence ID" value="CAB4152984.1"/>
    <property type="molecule type" value="Genomic_DNA"/>
</dbReference>